<evidence type="ECO:0000313" key="4">
    <source>
        <dbReference type="Proteomes" id="UP000183287"/>
    </source>
</evidence>
<feature type="transmembrane region" description="Helical" evidence="2">
    <location>
        <begin position="6"/>
        <end position="26"/>
    </location>
</feature>
<proteinExistence type="predicted"/>
<keyword evidence="2" id="KW-0812">Transmembrane</keyword>
<dbReference type="RefSeq" id="WP_074906649.1">
    <property type="nucleotide sequence ID" value="NZ_FOUB01000059.1"/>
</dbReference>
<evidence type="ECO:0000256" key="1">
    <source>
        <dbReference type="SAM" id="Coils"/>
    </source>
</evidence>
<feature type="coiled-coil region" evidence="1">
    <location>
        <begin position="42"/>
        <end position="69"/>
    </location>
</feature>
<reference evidence="4" key="1">
    <citation type="submission" date="2016-10" db="EMBL/GenBank/DDBJ databases">
        <authorList>
            <person name="Varghese N."/>
            <person name="Submissions S."/>
        </authorList>
    </citation>
    <scope>NUCLEOTIDE SEQUENCE [LARGE SCALE GENOMIC DNA]</scope>
    <source>
        <strain evidence="4">Nm44</strain>
    </source>
</reference>
<dbReference type="OrthoDB" id="8566638at2"/>
<dbReference type="AlphaFoldDB" id="A0A1I4U4E5"/>
<dbReference type="EMBL" id="FOUB01000059">
    <property type="protein sequence ID" value="SFM83878.1"/>
    <property type="molecule type" value="Genomic_DNA"/>
</dbReference>
<keyword evidence="2" id="KW-1133">Transmembrane helix</keyword>
<organism evidence="3 4">
    <name type="scientific">Nitrosomonas communis</name>
    <dbReference type="NCBI Taxonomy" id="44574"/>
    <lineage>
        <taxon>Bacteria</taxon>
        <taxon>Pseudomonadati</taxon>
        <taxon>Pseudomonadota</taxon>
        <taxon>Betaproteobacteria</taxon>
        <taxon>Nitrosomonadales</taxon>
        <taxon>Nitrosomonadaceae</taxon>
        <taxon>Nitrosomonas</taxon>
    </lineage>
</organism>
<accession>A0A1I4U4E5</accession>
<evidence type="ECO:0000313" key="3">
    <source>
        <dbReference type="EMBL" id="SFM83878.1"/>
    </source>
</evidence>
<protein>
    <submittedName>
        <fullName evidence="3">Uncharacterized protein</fullName>
    </submittedName>
</protein>
<keyword evidence="4" id="KW-1185">Reference proteome</keyword>
<sequence length="178" mass="19171">MNTLFSPYFWLAILLGASTLLGIGYYQGHRDGKNACLARQAFAIEEAVKKAQEQAIEQANAELKTTQEFETARETVRTVYVKIKEKADENIDQNSGYGDCSLDDYGLHLYNSRPFASVPNPPTSSLADLPLLGSTDCCGRTAGDPIAQQSGALRAVLRVPGETQSISGMGHPSTGKGE</sequence>
<dbReference type="STRING" id="44574.AAW31_02220"/>
<dbReference type="Proteomes" id="UP000183287">
    <property type="component" value="Unassembled WGS sequence"/>
</dbReference>
<evidence type="ECO:0000256" key="2">
    <source>
        <dbReference type="SAM" id="Phobius"/>
    </source>
</evidence>
<gene>
    <name evidence="3" type="ORF">SAMN05421863_105914</name>
</gene>
<keyword evidence="1" id="KW-0175">Coiled coil</keyword>
<name>A0A1I4U4E5_9PROT</name>
<keyword evidence="2" id="KW-0472">Membrane</keyword>